<dbReference type="EMBL" id="JAMKFB020000008">
    <property type="protein sequence ID" value="KAL0187335.1"/>
    <property type="molecule type" value="Genomic_DNA"/>
</dbReference>
<dbReference type="Proteomes" id="UP001529510">
    <property type="component" value="Unassembled WGS sequence"/>
</dbReference>
<accession>A0ABD0QM79</accession>
<gene>
    <name evidence="2" type="ORF">M9458_019005</name>
</gene>
<dbReference type="InterPro" id="IPR011989">
    <property type="entry name" value="ARM-like"/>
</dbReference>
<proteinExistence type="predicted"/>
<dbReference type="AlphaFoldDB" id="A0ABD0QM79"/>
<reference evidence="2 3" key="1">
    <citation type="submission" date="2024-05" db="EMBL/GenBank/DDBJ databases">
        <title>Genome sequencing and assembly of Indian major carp, Cirrhinus mrigala (Hamilton, 1822).</title>
        <authorList>
            <person name="Mohindra V."/>
            <person name="Chowdhury L.M."/>
            <person name="Lal K."/>
            <person name="Jena J.K."/>
        </authorList>
    </citation>
    <scope>NUCLEOTIDE SEQUENCE [LARGE SCALE GENOMIC DNA]</scope>
    <source>
        <strain evidence="2">CM1030</strain>
        <tissue evidence="2">Blood</tissue>
    </source>
</reference>
<feature type="non-terminal residue" evidence="2">
    <location>
        <position position="65"/>
    </location>
</feature>
<dbReference type="Gene3D" id="1.25.10.10">
    <property type="entry name" value="Leucine-rich Repeat Variant"/>
    <property type="match status" value="1"/>
</dbReference>
<evidence type="ECO:0000313" key="3">
    <source>
        <dbReference type="Proteomes" id="UP001529510"/>
    </source>
</evidence>
<protein>
    <submittedName>
        <fullName evidence="2">Uncharacterized protein</fullName>
    </submittedName>
</protein>
<feature type="non-terminal residue" evidence="2">
    <location>
        <position position="1"/>
    </location>
</feature>
<evidence type="ECO:0000313" key="2">
    <source>
        <dbReference type="EMBL" id="KAL0187335.1"/>
    </source>
</evidence>
<keyword evidence="3" id="KW-1185">Reference proteome</keyword>
<dbReference type="PANTHER" id="PTHR23346:SF7">
    <property type="entry name" value="STALLED RIBOSOME SENSOR GCN1"/>
    <property type="match status" value="1"/>
</dbReference>
<evidence type="ECO:0000256" key="1">
    <source>
        <dbReference type="ARBA" id="ARBA00022737"/>
    </source>
</evidence>
<name>A0ABD0QM79_CIRMR</name>
<dbReference type="PANTHER" id="PTHR23346">
    <property type="entry name" value="TRANSLATIONAL ACTIVATOR GCN1-RELATED"/>
    <property type="match status" value="1"/>
</dbReference>
<sequence>DNVNSLLPVFEEFLKNAPQDASYDSVRQSVVILMGSLAKHLDKSDPKVKPIVAKLITALSTPSQQ</sequence>
<keyword evidence="1" id="KW-0677">Repeat</keyword>
<organism evidence="2 3">
    <name type="scientific">Cirrhinus mrigala</name>
    <name type="common">Mrigala</name>
    <dbReference type="NCBI Taxonomy" id="683832"/>
    <lineage>
        <taxon>Eukaryota</taxon>
        <taxon>Metazoa</taxon>
        <taxon>Chordata</taxon>
        <taxon>Craniata</taxon>
        <taxon>Vertebrata</taxon>
        <taxon>Euteleostomi</taxon>
        <taxon>Actinopterygii</taxon>
        <taxon>Neopterygii</taxon>
        <taxon>Teleostei</taxon>
        <taxon>Ostariophysi</taxon>
        <taxon>Cypriniformes</taxon>
        <taxon>Cyprinidae</taxon>
        <taxon>Labeoninae</taxon>
        <taxon>Labeonini</taxon>
        <taxon>Cirrhinus</taxon>
    </lineage>
</organism>
<comment type="caution">
    <text evidence="2">The sequence shown here is derived from an EMBL/GenBank/DDBJ whole genome shotgun (WGS) entry which is preliminary data.</text>
</comment>